<dbReference type="GO" id="GO:0016651">
    <property type="term" value="F:oxidoreductase activity, acting on NAD(P)H"/>
    <property type="evidence" value="ECO:0007669"/>
    <property type="project" value="TreeGrafter"/>
</dbReference>
<dbReference type="SMART" id="SM00829">
    <property type="entry name" value="PKS_ER"/>
    <property type="match status" value="1"/>
</dbReference>
<dbReference type="InterPro" id="IPR036291">
    <property type="entry name" value="NAD(P)-bd_dom_sf"/>
</dbReference>
<keyword evidence="1" id="KW-0521">NADP</keyword>
<protein>
    <recommendedName>
        <fullName evidence="4">Enoyl reductase (ER) domain-containing protein</fullName>
    </recommendedName>
</protein>
<keyword evidence="2" id="KW-0560">Oxidoreductase</keyword>
<dbReference type="Gene3D" id="3.90.180.10">
    <property type="entry name" value="Medium-chain alcohol dehydrogenases, catalytic domain"/>
    <property type="match status" value="1"/>
</dbReference>
<gene>
    <name evidence="5" type="ORF">QBC32DRAFT_224256</name>
</gene>
<reference evidence="5" key="2">
    <citation type="submission" date="2023-06" db="EMBL/GenBank/DDBJ databases">
        <authorList>
            <consortium name="Lawrence Berkeley National Laboratory"/>
            <person name="Mondo S.J."/>
            <person name="Hensen N."/>
            <person name="Bonometti L."/>
            <person name="Westerberg I."/>
            <person name="Brannstrom I.O."/>
            <person name="Guillou S."/>
            <person name="Cros-Aarteil S."/>
            <person name="Calhoun S."/>
            <person name="Haridas S."/>
            <person name="Kuo A."/>
            <person name="Pangilinan J."/>
            <person name="Riley R."/>
            <person name="Labutti K."/>
            <person name="Andreopoulos B."/>
            <person name="Lipzen A."/>
            <person name="Chen C."/>
            <person name="Yanf M."/>
            <person name="Daum C."/>
            <person name="Ng V."/>
            <person name="Clum A."/>
            <person name="Steindorff A."/>
            <person name="Ohm R."/>
            <person name="Martin F."/>
            <person name="Silar P."/>
            <person name="Natvig D."/>
            <person name="Lalanne C."/>
            <person name="Gautier V."/>
            <person name="Ament-Velasquez S.L."/>
            <person name="Kruys A."/>
            <person name="Hutchinson M.I."/>
            <person name="Powell A.J."/>
            <person name="Barry K."/>
            <person name="Miller A.N."/>
            <person name="Grigoriev I.V."/>
            <person name="Debuchy R."/>
            <person name="Gladieux P."/>
            <person name="Thoren M.H."/>
            <person name="Johannesson H."/>
        </authorList>
    </citation>
    <scope>NUCLEOTIDE SEQUENCE</scope>
    <source>
        <strain evidence="5">CBS 626.80</strain>
    </source>
</reference>
<feature type="domain" description="Enoyl reductase (ER)" evidence="4">
    <location>
        <begin position="32"/>
        <end position="470"/>
    </location>
</feature>
<evidence type="ECO:0000313" key="6">
    <source>
        <dbReference type="Proteomes" id="UP001303222"/>
    </source>
</evidence>
<dbReference type="Proteomes" id="UP001303222">
    <property type="component" value="Unassembled WGS sequence"/>
</dbReference>
<evidence type="ECO:0000256" key="2">
    <source>
        <dbReference type="ARBA" id="ARBA00023002"/>
    </source>
</evidence>
<comment type="caution">
    <text evidence="5">The sequence shown here is derived from an EMBL/GenBank/DDBJ whole genome shotgun (WGS) entry which is preliminary data.</text>
</comment>
<dbReference type="SUPFAM" id="SSF51735">
    <property type="entry name" value="NAD(P)-binding Rossmann-fold domains"/>
    <property type="match status" value="1"/>
</dbReference>
<evidence type="ECO:0000256" key="3">
    <source>
        <dbReference type="SAM" id="MobiDB-lite"/>
    </source>
</evidence>
<dbReference type="PANTHER" id="PTHR48106">
    <property type="entry name" value="QUINONE OXIDOREDUCTASE PIG3-RELATED"/>
    <property type="match status" value="1"/>
</dbReference>
<keyword evidence="6" id="KW-1185">Reference proteome</keyword>
<dbReference type="AlphaFoldDB" id="A0AAN6NKA9"/>
<feature type="compositionally biased region" description="Gly residues" evidence="3">
    <location>
        <begin position="119"/>
        <end position="137"/>
    </location>
</feature>
<name>A0AAN6NKA9_9PEZI</name>
<dbReference type="InterPro" id="IPR013154">
    <property type="entry name" value="ADH-like_N"/>
</dbReference>
<sequence>MDSSPSAPTNLPLTQRNQFISRLLAVQSCPSGPPYTSSLQISRDHQYPIPGPNEVCIRSRAVGLNHIDWKNLEHEIMVKQWPEILGFEVAGVVEMVGMDVKDSELRVGLAVLGLSGPVGMRGGPPGKGGPEGPGGPGDKTIEKHEEQGMWVGRAGGFQDVTCVHKSMVTRKPANWNFAWAAGAPLVYITACSAIVCGLGIQLPFLANNTKPSLDSTTSLLHLESLNINDDFKRTSAVNKLRVKSVLVLGGSSGVGGAAIQLLRLALGPKAVIITITNNKNYYRELRDRGATAHLSGQYEGLVEKVRFLTGGKGVDAIVDCISGAACLELPPIPQSPTPSADYDPDTDKISIKKEPGLDEAAIEDIPEFQPVTFWDVFRKDGPKLYAEVATGRKVNVPTDRGIQAKLVFSKMILSTPGGERALKALPALVEAGKFVFPHPGGVKVVGKGLESIATGLAELREGSGGVKFVVEV</sequence>
<proteinExistence type="predicted"/>
<dbReference type="Gene3D" id="3.40.50.720">
    <property type="entry name" value="NAD(P)-binding Rossmann-like Domain"/>
    <property type="match status" value="1"/>
</dbReference>
<dbReference type="InterPro" id="IPR011032">
    <property type="entry name" value="GroES-like_sf"/>
</dbReference>
<organism evidence="5 6">
    <name type="scientific">Pseudoneurospora amorphoporcata</name>
    <dbReference type="NCBI Taxonomy" id="241081"/>
    <lineage>
        <taxon>Eukaryota</taxon>
        <taxon>Fungi</taxon>
        <taxon>Dikarya</taxon>
        <taxon>Ascomycota</taxon>
        <taxon>Pezizomycotina</taxon>
        <taxon>Sordariomycetes</taxon>
        <taxon>Sordariomycetidae</taxon>
        <taxon>Sordariales</taxon>
        <taxon>Sordariaceae</taxon>
        <taxon>Pseudoneurospora</taxon>
    </lineage>
</organism>
<dbReference type="GO" id="GO:0070402">
    <property type="term" value="F:NADPH binding"/>
    <property type="evidence" value="ECO:0007669"/>
    <property type="project" value="TreeGrafter"/>
</dbReference>
<evidence type="ECO:0000313" key="5">
    <source>
        <dbReference type="EMBL" id="KAK3947407.1"/>
    </source>
</evidence>
<feature type="region of interest" description="Disordered" evidence="3">
    <location>
        <begin position="119"/>
        <end position="139"/>
    </location>
</feature>
<dbReference type="Pfam" id="PF08240">
    <property type="entry name" value="ADH_N"/>
    <property type="match status" value="1"/>
</dbReference>
<reference evidence="5" key="1">
    <citation type="journal article" date="2023" name="Mol. Phylogenet. Evol.">
        <title>Genome-scale phylogeny and comparative genomics of the fungal order Sordariales.</title>
        <authorList>
            <person name="Hensen N."/>
            <person name="Bonometti L."/>
            <person name="Westerberg I."/>
            <person name="Brannstrom I.O."/>
            <person name="Guillou S."/>
            <person name="Cros-Aarteil S."/>
            <person name="Calhoun S."/>
            <person name="Haridas S."/>
            <person name="Kuo A."/>
            <person name="Mondo S."/>
            <person name="Pangilinan J."/>
            <person name="Riley R."/>
            <person name="LaButti K."/>
            <person name="Andreopoulos B."/>
            <person name="Lipzen A."/>
            <person name="Chen C."/>
            <person name="Yan M."/>
            <person name="Daum C."/>
            <person name="Ng V."/>
            <person name="Clum A."/>
            <person name="Steindorff A."/>
            <person name="Ohm R.A."/>
            <person name="Martin F."/>
            <person name="Silar P."/>
            <person name="Natvig D.O."/>
            <person name="Lalanne C."/>
            <person name="Gautier V."/>
            <person name="Ament-Velasquez S.L."/>
            <person name="Kruys A."/>
            <person name="Hutchinson M.I."/>
            <person name="Powell A.J."/>
            <person name="Barry K."/>
            <person name="Miller A.N."/>
            <person name="Grigoriev I.V."/>
            <person name="Debuchy R."/>
            <person name="Gladieux P."/>
            <person name="Hiltunen Thoren M."/>
            <person name="Johannesson H."/>
        </authorList>
    </citation>
    <scope>NUCLEOTIDE SEQUENCE</scope>
    <source>
        <strain evidence="5">CBS 626.80</strain>
    </source>
</reference>
<dbReference type="PANTHER" id="PTHR48106:SF18">
    <property type="entry name" value="QUINONE OXIDOREDUCTASE PIG3"/>
    <property type="match status" value="1"/>
</dbReference>
<evidence type="ECO:0000256" key="1">
    <source>
        <dbReference type="ARBA" id="ARBA00022857"/>
    </source>
</evidence>
<dbReference type="SUPFAM" id="SSF50129">
    <property type="entry name" value="GroES-like"/>
    <property type="match status" value="1"/>
</dbReference>
<dbReference type="EMBL" id="MU859357">
    <property type="protein sequence ID" value="KAK3947407.1"/>
    <property type="molecule type" value="Genomic_DNA"/>
</dbReference>
<dbReference type="InterPro" id="IPR020843">
    <property type="entry name" value="ER"/>
</dbReference>
<accession>A0AAN6NKA9</accession>
<evidence type="ECO:0000259" key="4">
    <source>
        <dbReference type="SMART" id="SM00829"/>
    </source>
</evidence>